<dbReference type="EMBL" id="QFFZ01000077">
    <property type="protein sequence ID" value="TEB08788.1"/>
    <property type="molecule type" value="Genomic_DNA"/>
</dbReference>
<protein>
    <recommendedName>
        <fullName evidence="1">DnaJ homologue subfamily C member 28 conserved domain-containing protein</fullName>
    </recommendedName>
</protein>
<name>A0A4Y7RIF6_9FIRM</name>
<dbReference type="Pfam" id="PF09350">
    <property type="entry name" value="DJC28_CD"/>
    <property type="match status" value="1"/>
</dbReference>
<organism evidence="2 3">
    <name type="scientific">Pelotomaculum propionicicum</name>
    <dbReference type="NCBI Taxonomy" id="258475"/>
    <lineage>
        <taxon>Bacteria</taxon>
        <taxon>Bacillati</taxon>
        <taxon>Bacillota</taxon>
        <taxon>Clostridia</taxon>
        <taxon>Eubacteriales</taxon>
        <taxon>Desulfotomaculaceae</taxon>
        <taxon>Pelotomaculum</taxon>
    </lineage>
</organism>
<dbReference type="PANTHER" id="PTHR39158:SF1">
    <property type="entry name" value="DNAJ HOMOLOG SUBFAMILY C MEMBER 28"/>
    <property type="match status" value="1"/>
</dbReference>
<dbReference type="AlphaFoldDB" id="A0A4Y7RIF6"/>
<evidence type="ECO:0000313" key="2">
    <source>
        <dbReference type="EMBL" id="TEB08788.1"/>
    </source>
</evidence>
<feature type="domain" description="DnaJ homologue subfamily C member 28 conserved" evidence="1">
    <location>
        <begin position="7"/>
        <end position="73"/>
    </location>
</feature>
<dbReference type="InterPro" id="IPR018961">
    <property type="entry name" value="DnaJ_homolog_subfam-C_membr-28"/>
</dbReference>
<comment type="caution">
    <text evidence="2">The sequence shown here is derived from an EMBL/GenBank/DDBJ whole genome shotgun (WGS) entry which is preliminary data.</text>
</comment>
<gene>
    <name evidence="2" type="ORF">Pmgp_03636</name>
</gene>
<dbReference type="PANTHER" id="PTHR39158">
    <property type="entry name" value="OS08G0560600 PROTEIN"/>
    <property type="match status" value="1"/>
</dbReference>
<proteinExistence type="predicted"/>
<keyword evidence="3" id="KW-1185">Reference proteome</keyword>
<dbReference type="Proteomes" id="UP000297597">
    <property type="component" value="Unassembled WGS sequence"/>
</dbReference>
<dbReference type="OrthoDB" id="9798476at2"/>
<evidence type="ECO:0000313" key="3">
    <source>
        <dbReference type="Proteomes" id="UP000297597"/>
    </source>
</evidence>
<sequence>MDLFAVIAEGKIREAIENGEFDDLPNKGKPLDLDNMAHIPEELRAGYTILKNAGVLPEELELKKEIVSLQKLIDSCHEENERNSMQKKLTYKLLKFDMMMENRRLNHALGSYKYKIYRKLGIY</sequence>
<dbReference type="InterPro" id="IPR052573">
    <property type="entry name" value="DnaJ_C_subfamily_28"/>
</dbReference>
<dbReference type="RefSeq" id="WP_134215968.1">
    <property type="nucleotide sequence ID" value="NZ_QFFZ01000077.1"/>
</dbReference>
<reference evidence="2 3" key="1">
    <citation type="journal article" date="2018" name="Environ. Microbiol.">
        <title>Novel energy conservation strategies and behaviour of Pelotomaculum schinkii driving syntrophic propionate catabolism.</title>
        <authorList>
            <person name="Hidalgo-Ahumada C.A.P."/>
            <person name="Nobu M.K."/>
            <person name="Narihiro T."/>
            <person name="Tamaki H."/>
            <person name="Liu W.T."/>
            <person name="Kamagata Y."/>
            <person name="Stams A.J.M."/>
            <person name="Imachi H."/>
            <person name="Sousa D.Z."/>
        </authorList>
    </citation>
    <scope>NUCLEOTIDE SEQUENCE [LARGE SCALE GENOMIC DNA]</scope>
    <source>
        <strain evidence="2 3">MGP</strain>
    </source>
</reference>
<evidence type="ECO:0000259" key="1">
    <source>
        <dbReference type="Pfam" id="PF09350"/>
    </source>
</evidence>
<accession>A0A4Y7RIF6</accession>